<organism evidence="2 3">
    <name type="scientific">Ursus maritimus</name>
    <name type="common">Polar bear</name>
    <name type="synonym">Thalarctos maritimus</name>
    <dbReference type="NCBI Taxonomy" id="29073"/>
    <lineage>
        <taxon>Eukaryota</taxon>
        <taxon>Metazoa</taxon>
        <taxon>Chordata</taxon>
        <taxon>Craniata</taxon>
        <taxon>Vertebrata</taxon>
        <taxon>Euteleostomi</taxon>
        <taxon>Mammalia</taxon>
        <taxon>Eutheria</taxon>
        <taxon>Laurasiatheria</taxon>
        <taxon>Carnivora</taxon>
        <taxon>Caniformia</taxon>
        <taxon>Ursidae</taxon>
        <taxon>Ursus</taxon>
    </lineage>
</organism>
<proteinExistence type="predicted"/>
<dbReference type="OrthoDB" id="9948828at2759"/>
<protein>
    <submittedName>
        <fullName evidence="3">Uncharacterized protein LOC103676896 isoform X1</fullName>
    </submittedName>
</protein>
<feature type="compositionally biased region" description="Basic residues" evidence="1">
    <location>
        <begin position="37"/>
        <end position="51"/>
    </location>
</feature>
<dbReference type="AlphaFoldDB" id="A0A8M1GNM2"/>
<dbReference type="RefSeq" id="XP_040497313.1">
    <property type="nucleotide sequence ID" value="XM_040641379.1"/>
</dbReference>
<dbReference type="Proteomes" id="UP000261680">
    <property type="component" value="Unplaced"/>
</dbReference>
<sequence>MDWVKRKGRWGEKKPRLEGKEAGSEHQQMLPSEAQGHRRQQPKGHPPKPKRRIVGLLGALHRNKRPQDAVHLTEISKGFSELVQEGQFLEAYQSISALAEEGQGCSPRYEVLAQSMWQVVQQALEGTGPSQELERKLQAVLATVDWTQDKDQSWEAGALQDGPVATWAGQLQKLLRSDAEARVPTLGPKDALDPYLEKLDKAVRRGLGSPRARLLGTRLWEDYSMYFQEALLSRLFELTDSCGTSLKSRQVLYTWGKMNLFRQPGRETLVKAPPTSQEPTVWHLLDPVMFVTWMSKMQKELVGLIQEELEKCLERVLIHDREKWAQSPHPTFLEIFQLLEKNAEQPMGPSITSQVRKMVLETFSRFLERRT</sequence>
<evidence type="ECO:0000313" key="2">
    <source>
        <dbReference type="Proteomes" id="UP000261680"/>
    </source>
</evidence>
<gene>
    <name evidence="3" type="primary">LOC103676896</name>
</gene>
<feature type="compositionally biased region" description="Basic and acidic residues" evidence="1">
    <location>
        <begin position="9"/>
        <end position="24"/>
    </location>
</feature>
<feature type="region of interest" description="Disordered" evidence="1">
    <location>
        <begin position="1"/>
        <end position="51"/>
    </location>
</feature>
<evidence type="ECO:0000256" key="1">
    <source>
        <dbReference type="SAM" id="MobiDB-lite"/>
    </source>
</evidence>
<name>A0A8M1GNM2_URSMA</name>
<reference evidence="3" key="1">
    <citation type="submission" date="2025-08" db="UniProtKB">
        <authorList>
            <consortium name="RefSeq"/>
        </authorList>
    </citation>
    <scope>IDENTIFICATION</scope>
    <source>
        <tissue evidence="3">Whole blood</tissue>
    </source>
</reference>
<keyword evidence="2" id="KW-1185">Reference proteome</keyword>
<evidence type="ECO:0000313" key="3">
    <source>
        <dbReference type="RefSeq" id="XP_040497313.1"/>
    </source>
</evidence>
<dbReference type="GeneID" id="103676896"/>
<accession>A0A8M1GNM2</accession>